<dbReference type="PIRSF" id="PIRSF004553">
    <property type="entry name" value="CHP00095"/>
    <property type="match status" value="1"/>
</dbReference>
<dbReference type="Pfam" id="PF03602">
    <property type="entry name" value="Cons_hypoth95"/>
    <property type="match status" value="1"/>
</dbReference>
<dbReference type="PROSITE" id="PS00092">
    <property type="entry name" value="N6_MTASE"/>
    <property type="match status" value="1"/>
</dbReference>
<keyword evidence="1 3" id="KW-0489">Methyltransferase</keyword>
<dbReference type="RefSeq" id="WP_027103948.1">
    <property type="nucleotide sequence ID" value="NZ_JBKWRC010000001.1"/>
</dbReference>
<dbReference type="AlphaFoldDB" id="A0A928KW99"/>
<evidence type="ECO:0000313" key="4">
    <source>
        <dbReference type="Proteomes" id="UP000754750"/>
    </source>
</evidence>
<dbReference type="Gene3D" id="3.40.50.150">
    <property type="entry name" value="Vaccinia Virus protein VP39"/>
    <property type="match status" value="1"/>
</dbReference>
<dbReference type="GO" id="GO:0052913">
    <property type="term" value="F:16S rRNA (guanine(966)-N(2))-methyltransferase activity"/>
    <property type="evidence" value="ECO:0007669"/>
    <property type="project" value="UniProtKB-EC"/>
</dbReference>
<evidence type="ECO:0000256" key="2">
    <source>
        <dbReference type="ARBA" id="ARBA00022679"/>
    </source>
</evidence>
<dbReference type="NCBIfam" id="TIGR00095">
    <property type="entry name" value="16S rRNA (guanine(966)-N(2))-methyltransferase RsmD"/>
    <property type="match status" value="1"/>
</dbReference>
<proteinExistence type="predicted"/>
<dbReference type="Proteomes" id="UP000754750">
    <property type="component" value="Unassembled WGS sequence"/>
</dbReference>
<keyword evidence="2 3" id="KW-0808">Transferase</keyword>
<gene>
    <name evidence="3" type="primary">rsmD</name>
    <name evidence="3" type="ORF">E7512_04310</name>
</gene>
<evidence type="ECO:0000313" key="3">
    <source>
        <dbReference type="EMBL" id="MBE6832794.1"/>
    </source>
</evidence>
<dbReference type="EC" id="2.1.1.171" evidence="3"/>
<dbReference type="EMBL" id="SVNY01000002">
    <property type="protein sequence ID" value="MBE6832794.1"/>
    <property type="molecule type" value="Genomic_DNA"/>
</dbReference>
<sequence length="183" mass="20070">MRIITGTARGKKLQSLEGERVRPTPDRVKEALFNIIQFDLEGRRVLDLFAGSGQLGLEAISRGAREAVFVDSSRDSVSAVEKNIAATGFGQQSKVVNADFASFLSRNPEPFDIAFLDPPYRTGLLQQALPQAAAVMNDGGTIICEHPSDEELPLSAGDFVKVRSYRYGKILLTVYRHKDVTSL</sequence>
<evidence type="ECO:0000256" key="1">
    <source>
        <dbReference type="ARBA" id="ARBA00022603"/>
    </source>
</evidence>
<comment type="caution">
    <text evidence="3">The sequence shown here is derived from an EMBL/GenBank/DDBJ whole genome shotgun (WGS) entry which is preliminary data.</text>
</comment>
<name>A0A928KW99_9FIRM</name>
<accession>A0A928KW99</accession>
<organism evidence="3 4">
    <name type="scientific">Faecalispora sporosphaeroides</name>
    <dbReference type="NCBI Taxonomy" id="1549"/>
    <lineage>
        <taxon>Bacteria</taxon>
        <taxon>Bacillati</taxon>
        <taxon>Bacillota</taxon>
        <taxon>Clostridia</taxon>
        <taxon>Eubacteriales</taxon>
        <taxon>Oscillospiraceae</taxon>
        <taxon>Faecalispora</taxon>
    </lineage>
</organism>
<dbReference type="InterPro" id="IPR004398">
    <property type="entry name" value="RNA_MeTrfase_RsmD"/>
</dbReference>
<dbReference type="CDD" id="cd02440">
    <property type="entry name" value="AdoMet_MTases"/>
    <property type="match status" value="1"/>
</dbReference>
<dbReference type="InterPro" id="IPR002052">
    <property type="entry name" value="DNA_methylase_N6_adenine_CS"/>
</dbReference>
<dbReference type="PANTHER" id="PTHR43542:SF1">
    <property type="entry name" value="METHYLTRANSFERASE"/>
    <property type="match status" value="1"/>
</dbReference>
<dbReference type="InterPro" id="IPR029063">
    <property type="entry name" value="SAM-dependent_MTases_sf"/>
</dbReference>
<reference evidence="3" key="1">
    <citation type="submission" date="2019-04" db="EMBL/GenBank/DDBJ databases">
        <title>Evolution of Biomass-Degrading Anaerobic Consortia Revealed by Metagenomics.</title>
        <authorList>
            <person name="Peng X."/>
        </authorList>
    </citation>
    <scope>NUCLEOTIDE SEQUENCE</scope>
    <source>
        <strain evidence="3">SIG551</strain>
    </source>
</reference>
<dbReference type="PANTHER" id="PTHR43542">
    <property type="entry name" value="METHYLTRANSFERASE"/>
    <property type="match status" value="1"/>
</dbReference>
<dbReference type="SUPFAM" id="SSF53335">
    <property type="entry name" value="S-adenosyl-L-methionine-dependent methyltransferases"/>
    <property type="match status" value="1"/>
</dbReference>
<protein>
    <submittedName>
        <fullName evidence="3">16S rRNA (Guanine(966)-N(2))-methyltransferase RsmD</fullName>
        <ecNumber evidence="3">2.1.1.171</ecNumber>
    </submittedName>
</protein>
<dbReference type="GO" id="GO:0003676">
    <property type="term" value="F:nucleic acid binding"/>
    <property type="evidence" value="ECO:0007669"/>
    <property type="project" value="InterPro"/>
</dbReference>